<feature type="transmembrane region" description="Helical" evidence="7">
    <location>
        <begin position="12"/>
        <end position="33"/>
    </location>
</feature>
<evidence type="ECO:0000259" key="8">
    <source>
        <dbReference type="PROSITE" id="PS51225"/>
    </source>
</evidence>
<keyword evidence="3 7" id="KW-1133">Transmembrane helix</keyword>
<evidence type="ECO:0000313" key="9">
    <source>
        <dbReference type="EMBL" id="JAP51688.1"/>
    </source>
</evidence>
<comment type="subcellular location">
    <subcellularLocation>
        <location evidence="1">Membrane</location>
        <topology evidence="1">Multi-pass membrane protein</topology>
    </subcellularLocation>
</comment>
<dbReference type="InterPro" id="IPR008253">
    <property type="entry name" value="Marvel"/>
</dbReference>
<dbReference type="GO" id="GO:0016020">
    <property type="term" value="C:membrane"/>
    <property type="evidence" value="ECO:0007669"/>
    <property type="project" value="UniProtKB-SubCell"/>
</dbReference>
<organism evidence="9">
    <name type="scientific">Schistocephalus solidus</name>
    <name type="common">Tapeworm</name>
    <dbReference type="NCBI Taxonomy" id="70667"/>
    <lineage>
        <taxon>Eukaryota</taxon>
        <taxon>Metazoa</taxon>
        <taxon>Spiralia</taxon>
        <taxon>Lophotrochozoa</taxon>
        <taxon>Platyhelminthes</taxon>
        <taxon>Cestoda</taxon>
        <taxon>Eucestoda</taxon>
        <taxon>Diphyllobothriidea</taxon>
        <taxon>Diphyllobothriidae</taxon>
        <taxon>Schistocephalus</taxon>
    </lineage>
</organism>
<keyword evidence="2 5" id="KW-0812">Transmembrane</keyword>
<evidence type="ECO:0000256" key="7">
    <source>
        <dbReference type="SAM" id="Phobius"/>
    </source>
</evidence>
<feature type="region of interest" description="Disordered" evidence="6">
    <location>
        <begin position="144"/>
        <end position="171"/>
    </location>
</feature>
<sequence>MANVAYVTTVCGILKIVEVITSLIALICSAIYGPFSFPGFLIFVAVASILIEAALFTSYVFQLNEKINAPWFYIDLVTSGVFGLLNFIAFCVAAAYGIIAAFGAAAFFFAVMLVVLAVDAYFLWRGKSSQPSFAIPHTKGPSYVGEGQPVAPSDTPNKIPDYSAEQSRMEP</sequence>
<dbReference type="PANTHER" id="PTHR22776:SF49">
    <property type="entry name" value="MARVEL DOMAIN-CONTAINING PROTEIN"/>
    <property type="match status" value="1"/>
</dbReference>
<dbReference type="PROSITE" id="PS51225">
    <property type="entry name" value="MARVEL"/>
    <property type="match status" value="1"/>
</dbReference>
<feature type="transmembrane region" description="Helical" evidence="7">
    <location>
        <begin position="105"/>
        <end position="124"/>
    </location>
</feature>
<proteinExistence type="predicted"/>
<reference evidence="9" key="1">
    <citation type="submission" date="2016-01" db="EMBL/GenBank/DDBJ databases">
        <title>Reference transcriptome for the parasite Schistocephalus solidus: insights into the molecular evolution of parasitism.</title>
        <authorList>
            <person name="Hebert F.O."/>
            <person name="Grambauer S."/>
            <person name="Barber I."/>
            <person name="Landry C.R."/>
            <person name="Aubin-Horth N."/>
        </authorList>
    </citation>
    <scope>NUCLEOTIDE SEQUENCE</scope>
</reference>
<evidence type="ECO:0000256" key="2">
    <source>
        <dbReference type="ARBA" id="ARBA00022692"/>
    </source>
</evidence>
<dbReference type="AlphaFoldDB" id="A0A0X3PJ50"/>
<feature type="transmembrane region" description="Helical" evidence="7">
    <location>
        <begin position="73"/>
        <end position="99"/>
    </location>
</feature>
<protein>
    <submittedName>
        <fullName evidence="9">Membrane-associating domain</fullName>
    </submittedName>
</protein>
<accession>A0A0X3PJ50</accession>
<dbReference type="PANTHER" id="PTHR22776">
    <property type="entry name" value="MARVEL-CONTAINING POTENTIAL LIPID RAFT-ASSOCIATED PROTEIN"/>
    <property type="match status" value="1"/>
</dbReference>
<keyword evidence="4 5" id="KW-0472">Membrane</keyword>
<feature type="domain" description="MARVEL" evidence="8">
    <location>
        <begin position="6"/>
        <end position="128"/>
    </location>
</feature>
<feature type="transmembrane region" description="Helical" evidence="7">
    <location>
        <begin position="39"/>
        <end position="61"/>
    </location>
</feature>
<name>A0A0X3PJ50_SCHSO</name>
<evidence type="ECO:0000256" key="3">
    <source>
        <dbReference type="ARBA" id="ARBA00022989"/>
    </source>
</evidence>
<gene>
    <name evidence="9" type="ORF">TR95140</name>
</gene>
<evidence type="ECO:0000256" key="6">
    <source>
        <dbReference type="SAM" id="MobiDB-lite"/>
    </source>
</evidence>
<evidence type="ECO:0000256" key="1">
    <source>
        <dbReference type="ARBA" id="ARBA00004141"/>
    </source>
</evidence>
<dbReference type="EMBL" id="GEEE01011537">
    <property type="protein sequence ID" value="JAP51688.1"/>
    <property type="molecule type" value="Transcribed_RNA"/>
</dbReference>
<evidence type="ECO:0000256" key="4">
    <source>
        <dbReference type="ARBA" id="ARBA00023136"/>
    </source>
</evidence>
<dbReference type="InterPro" id="IPR050578">
    <property type="entry name" value="MARVEL-CKLF_proteins"/>
</dbReference>
<evidence type="ECO:0000256" key="5">
    <source>
        <dbReference type="PROSITE-ProRule" id="PRU00581"/>
    </source>
</evidence>